<dbReference type="Pfam" id="PF08172">
    <property type="entry name" value="CASP_C"/>
    <property type="match status" value="1"/>
</dbReference>
<dbReference type="STRING" id="41875.K8EJB3"/>
<keyword evidence="1 2" id="KW-0175">Coiled coil</keyword>
<evidence type="ECO:0000313" key="6">
    <source>
        <dbReference type="EMBL" id="CCO18287.1"/>
    </source>
</evidence>
<feature type="compositionally biased region" description="Basic and acidic residues" evidence="3">
    <location>
        <begin position="52"/>
        <end position="94"/>
    </location>
</feature>
<dbReference type="Proteomes" id="UP000198341">
    <property type="component" value="Chromosome 10"/>
</dbReference>
<dbReference type="KEGG" id="bpg:Bathy10g00790"/>
<feature type="coiled-coil region" evidence="2">
    <location>
        <begin position="203"/>
        <end position="305"/>
    </location>
</feature>
<keyword evidence="4" id="KW-0812">Transmembrane</keyword>
<feature type="transmembrane region" description="Helical" evidence="4">
    <location>
        <begin position="744"/>
        <end position="762"/>
    </location>
</feature>
<evidence type="ECO:0000313" key="7">
    <source>
        <dbReference type="Proteomes" id="UP000198341"/>
    </source>
</evidence>
<dbReference type="eggNOG" id="KOG0963">
    <property type="taxonomic scope" value="Eukaryota"/>
</dbReference>
<gene>
    <name evidence="6" type="ordered locus">Bathy10g00790</name>
</gene>
<dbReference type="PANTHER" id="PTHR14043">
    <property type="entry name" value="CCAAT DISPLACEMENT PROTEIN-RELATED"/>
    <property type="match status" value="1"/>
</dbReference>
<evidence type="ECO:0000259" key="5">
    <source>
        <dbReference type="Pfam" id="PF08172"/>
    </source>
</evidence>
<evidence type="ECO:0000256" key="4">
    <source>
        <dbReference type="SAM" id="Phobius"/>
    </source>
</evidence>
<feature type="compositionally biased region" description="Basic and acidic residues" evidence="3">
    <location>
        <begin position="109"/>
        <end position="118"/>
    </location>
</feature>
<sequence length="771" mass="85921">MDKIINSALDAVEEHVVQRLEDTGLVVFDDDDDDASKRTTLKGRNVVQKLKLMREEKKRRKETKEKKRKEIKETKAERKREDKASDAKLMEIVKKAQQQQRENSDDASDDKNKEKDDVLVKALLKEVQRLRERVKTSYEEEDDEDENRETGKNVSSLSSSSSEEEDSILLSAIEEIESTSALRSELDVSLRQLQRSKQSTVDSELLEKEREGFEERLTREVEKKTKVLEVRKSAAENAADQARKKFAAAEQNLRELRKRHDEAQSRIFDLENNEVEMKSTLAKDRESLKLEAEKLQKREEEFVNKTNNVINNGGGVGMTMRSNNNSLPELGVAALEEKLQVKERMIAKLAEDVEEMENASVAVAKEAEKNVASLTKQLTETKLKLEETKRELMKEQSNAEMSGAKVVEELRERVRVLQALVDSEDGDVAEAMSIRGSDDTNERGEGEEDEGNGGKPLIAVRDKNRRLAAEIAVAKRAKDDANKEKEVAVERAVAAETKLMQAAETISVLEDDLAKRTTSTSSAATHDPSSSSTTTTTTTDTDMIAILASQRDRFKRRVSELDEEKARVTTELSSTSAKVTKLEEDNVKLFEKIRYVQKYYASKISGGASAAVKILRVDESGVPLSDSLETEKSANKSARYSCGVGGVTIGVDRLAISDGMRKRAQRYGCGFGGGGHGDLESASLGGDEGGVVSRYRDKYLARLNPFNAFKRTESEDGGSSNLATHDRLAMAGGKALLSSRGFRSFFALYFLAMHGFLAMVLYSHRAKLSLD</sequence>
<feature type="domain" description="CASP C-terminal" evidence="5">
    <location>
        <begin position="470"/>
        <end position="763"/>
    </location>
</feature>
<dbReference type="InterPro" id="IPR012955">
    <property type="entry name" value="CASP_C"/>
</dbReference>
<keyword evidence="4" id="KW-1133">Transmembrane helix</keyword>
<dbReference type="RefSeq" id="XP_007510754.1">
    <property type="nucleotide sequence ID" value="XM_007510692.1"/>
</dbReference>
<dbReference type="GO" id="GO:0000139">
    <property type="term" value="C:Golgi membrane"/>
    <property type="evidence" value="ECO:0007669"/>
    <property type="project" value="InterPro"/>
</dbReference>
<organism evidence="6 7">
    <name type="scientific">Bathycoccus prasinos</name>
    <dbReference type="NCBI Taxonomy" id="41875"/>
    <lineage>
        <taxon>Eukaryota</taxon>
        <taxon>Viridiplantae</taxon>
        <taxon>Chlorophyta</taxon>
        <taxon>Mamiellophyceae</taxon>
        <taxon>Mamiellales</taxon>
        <taxon>Bathycoccaceae</taxon>
        <taxon>Bathycoccus</taxon>
    </lineage>
</organism>
<protein>
    <recommendedName>
        <fullName evidence="5">CASP C-terminal domain-containing protein</fullName>
    </recommendedName>
</protein>
<feature type="coiled-coil region" evidence="2">
    <location>
        <begin position="464"/>
        <end position="498"/>
    </location>
</feature>
<feature type="coiled-coil region" evidence="2">
    <location>
        <begin position="332"/>
        <end position="398"/>
    </location>
</feature>
<name>K8EJB3_9CHLO</name>
<dbReference type="PANTHER" id="PTHR14043:SF2">
    <property type="entry name" value="HOMEOBOX PROTEIN CUT"/>
    <property type="match status" value="1"/>
</dbReference>
<feature type="coiled-coil region" evidence="2">
    <location>
        <begin position="544"/>
        <end position="571"/>
    </location>
</feature>
<dbReference type="GO" id="GO:0006891">
    <property type="term" value="P:intra-Golgi vesicle-mediated transport"/>
    <property type="evidence" value="ECO:0007669"/>
    <property type="project" value="InterPro"/>
</dbReference>
<keyword evidence="7" id="KW-1185">Reference proteome</keyword>
<dbReference type="OrthoDB" id="498992at2759"/>
<feature type="region of interest" description="Disordered" evidence="3">
    <location>
        <begin position="51"/>
        <end position="118"/>
    </location>
</feature>
<evidence type="ECO:0000256" key="1">
    <source>
        <dbReference type="ARBA" id="ARBA00023054"/>
    </source>
</evidence>
<proteinExistence type="predicted"/>
<reference evidence="6 7" key="1">
    <citation type="submission" date="2011-10" db="EMBL/GenBank/DDBJ databases">
        <authorList>
            <person name="Genoscope - CEA"/>
        </authorList>
    </citation>
    <scope>NUCLEOTIDE SEQUENCE [LARGE SCALE GENOMIC DNA]</scope>
    <source>
        <strain evidence="6 7">RCC 1105</strain>
    </source>
</reference>
<feature type="region of interest" description="Disordered" evidence="3">
    <location>
        <begin position="427"/>
        <end position="457"/>
    </location>
</feature>
<evidence type="ECO:0000256" key="2">
    <source>
        <dbReference type="SAM" id="Coils"/>
    </source>
</evidence>
<feature type="region of interest" description="Disordered" evidence="3">
    <location>
        <begin position="133"/>
        <end position="167"/>
    </location>
</feature>
<dbReference type="GeneID" id="19013156"/>
<dbReference type="EMBL" id="FO082269">
    <property type="protein sequence ID" value="CCO18287.1"/>
    <property type="molecule type" value="Genomic_DNA"/>
</dbReference>
<feature type="region of interest" description="Disordered" evidence="3">
    <location>
        <begin position="518"/>
        <end position="542"/>
    </location>
</feature>
<keyword evidence="4" id="KW-0472">Membrane</keyword>
<dbReference type="AlphaFoldDB" id="K8EJB3"/>
<evidence type="ECO:0000256" key="3">
    <source>
        <dbReference type="SAM" id="MobiDB-lite"/>
    </source>
</evidence>
<accession>K8EJB3</accession>